<dbReference type="Proteomes" id="UP001381693">
    <property type="component" value="Unassembled WGS sequence"/>
</dbReference>
<dbReference type="PANTHER" id="PTHR46680:SF3">
    <property type="entry name" value="NF-KAPPA-B INHIBITOR CACTUS"/>
    <property type="match status" value="1"/>
</dbReference>
<feature type="repeat" description="ANK" evidence="3">
    <location>
        <begin position="13"/>
        <end position="45"/>
    </location>
</feature>
<dbReference type="GO" id="GO:0005829">
    <property type="term" value="C:cytosol"/>
    <property type="evidence" value="ECO:0007669"/>
    <property type="project" value="TreeGrafter"/>
</dbReference>
<comment type="caution">
    <text evidence="4">The sequence shown here is derived from an EMBL/GenBank/DDBJ whole genome shotgun (WGS) entry which is preliminary data.</text>
</comment>
<dbReference type="AlphaFoldDB" id="A0AAN8X2Q1"/>
<dbReference type="SUPFAM" id="SSF48403">
    <property type="entry name" value="Ankyrin repeat"/>
    <property type="match status" value="1"/>
</dbReference>
<organism evidence="4 5">
    <name type="scientific">Halocaridina rubra</name>
    <name type="common">Hawaiian red shrimp</name>
    <dbReference type="NCBI Taxonomy" id="373956"/>
    <lineage>
        <taxon>Eukaryota</taxon>
        <taxon>Metazoa</taxon>
        <taxon>Ecdysozoa</taxon>
        <taxon>Arthropoda</taxon>
        <taxon>Crustacea</taxon>
        <taxon>Multicrustacea</taxon>
        <taxon>Malacostraca</taxon>
        <taxon>Eumalacostraca</taxon>
        <taxon>Eucarida</taxon>
        <taxon>Decapoda</taxon>
        <taxon>Pleocyemata</taxon>
        <taxon>Caridea</taxon>
        <taxon>Atyoidea</taxon>
        <taxon>Atyidae</taxon>
        <taxon>Halocaridina</taxon>
    </lineage>
</organism>
<dbReference type="Pfam" id="PF12796">
    <property type="entry name" value="Ank_2"/>
    <property type="match status" value="1"/>
</dbReference>
<dbReference type="SMART" id="SM00248">
    <property type="entry name" value="ANK"/>
    <property type="match status" value="2"/>
</dbReference>
<sequence length="91" mass="9797">MGDPTSVVDGGNCGQTCIHIAAQGGHKDILQHLTWYGADINAKEGKSGRTALHYAVENRDQTLVAFLTESCKASMTLETYAGLTPYQQKIV</sequence>
<dbReference type="PANTHER" id="PTHR46680">
    <property type="entry name" value="NF-KAPPA-B INHIBITOR ALPHA"/>
    <property type="match status" value="1"/>
</dbReference>
<reference evidence="4 5" key="1">
    <citation type="submission" date="2023-11" db="EMBL/GenBank/DDBJ databases">
        <title>Halocaridina rubra genome assembly.</title>
        <authorList>
            <person name="Smith C."/>
        </authorList>
    </citation>
    <scope>NUCLEOTIDE SEQUENCE [LARGE SCALE GENOMIC DNA]</scope>
    <source>
        <strain evidence="4">EP-1</strain>
        <tissue evidence="4">Whole</tissue>
    </source>
</reference>
<keyword evidence="2 3" id="KW-0040">ANK repeat</keyword>
<keyword evidence="1" id="KW-0677">Repeat</keyword>
<dbReference type="PROSITE" id="PS50088">
    <property type="entry name" value="ANK_REPEAT"/>
    <property type="match status" value="1"/>
</dbReference>
<protein>
    <submittedName>
        <fullName evidence="4">Uncharacterized protein</fullName>
    </submittedName>
</protein>
<name>A0AAN8X2Q1_HALRR</name>
<dbReference type="InterPro" id="IPR051070">
    <property type="entry name" value="NF-kappa-B_inhibitor"/>
</dbReference>
<evidence type="ECO:0000313" key="4">
    <source>
        <dbReference type="EMBL" id="KAK7075071.1"/>
    </source>
</evidence>
<dbReference type="InterPro" id="IPR002110">
    <property type="entry name" value="Ankyrin_rpt"/>
</dbReference>
<accession>A0AAN8X2Q1</accession>
<proteinExistence type="predicted"/>
<evidence type="ECO:0000256" key="3">
    <source>
        <dbReference type="PROSITE-ProRule" id="PRU00023"/>
    </source>
</evidence>
<dbReference type="InterPro" id="IPR036770">
    <property type="entry name" value="Ankyrin_rpt-contain_sf"/>
</dbReference>
<evidence type="ECO:0000256" key="2">
    <source>
        <dbReference type="ARBA" id="ARBA00023043"/>
    </source>
</evidence>
<dbReference type="Gene3D" id="1.25.40.20">
    <property type="entry name" value="Ankyrin repeat-containing domain"/>
    <property type="match status" value="1"/>
</dbReference>
<evidence type="ECO:0000256" key="1">
    <source>
        <dbReference type="ARBA" id="ARBA00022737"/>
    </source>
</evidence>
<dbReference type="GO" id="GO:0051059">
    <property type="term" value="F:NF-kappaB binding"/>
    <property type="evidence" value="ECO:0007669"/>
    <property type="project" value="TreeGrafter"/>
</dbReference>
<keyword evidence="5" id="KW-1185">Reference proteome</keyword>
<dbReference type="EMBL" id="JAXCGZ010011370">
    <property type="protein sequence ID" value="KAK7075071.1"/>
    <property type="molecule type" value="Genomic_DNA"/>
</dbReference>
<dbReference type="GO" id="GO:0071356">
    <property type="term" value="P:cellular response to tumor necrosis factor"/>
    <property type="evidence" value="ECO:0007669"/>
    <property type="project" value="TreeGrafter"/>
</dbReference>
<dbReference type="PROSITE" id="PS50297">
    <property type="entry name" value="ANK_REP_REGION"/>
    <property type="match status" value="1"/>
</dbReference>
<evidence type="ECO:0000313" key="5">
    <source>
        <dbReference type="Proteomes" id="UP001381693"/>
    </source>
</evidence>
<gene>
    <name evidence="4" type="ORF">SK128_019921</name>
</gene>